<accession>A0A1M6K4W8</accession>
<keyword evidence="2" id="KW-1185">Reference proteome</keyword>
<dbReference type="STRING" id="1121331.SAMN02745248_00337"/>
<dbReference type="Proteomes" id="UP000183952">
    <property type="component" value="Unassembled WGS sequence"/>
</dbReference>
<protein>
    <submittedName>
        <fullName evidence="1">Uncharacterized protein</fullName>
    </submittedName>
</protein>
<dbReference type="OrthoDB" id="10003465at2"/>
<proteinExistence type="predicted"/>
<sequence>MNEKLIKRLKEVNLNVNDILSIIEYNVGDYGIIYTSHIDGLGTWDSDFDVYIIRNQENCEDFFANGEKYVKIYEIDSKKLNIPYITYLFLDVEYWKAESIESKIRRVHEKKKISIADLKVLLKMRNGDVLIGNDVLGLKEKLKALQLERYCADLLASDADEKLHDATTLYGNGDYYGAMISARDAVGLAICGYNSVNNKLNLNVTKWYSRIFLENKAFGKNDYMERYLNNCFFYNLNIENIKEKTEELIIFVQDILNNDLNFLGKKHWLHHEMYNMLDEENDYRYEVKSSKTNL</sequence>
<evidence type="ECO:0000313" key="2">
    <source>
        <dbReference type="Proteomes" id="UP000183952"/>
    </source>
</evidence>
<name>A0A1M6K4W8_9CLOT</name>
<evidence type="ECO:0000313" key="1">
    <source>
        <dbReference type="EMBL" id="SHJ54006.1"/>
    </source>
</evidence>
<dbReference type="RefSeq" id="WP_072901619.1">
    <property type="nucleotide sequence ID" value="NZ_FRAD01000004.1"/>
</dbReference>
<gene>
    <name evidence="1" type="ORF">SAMN02745248_00337</name>
</gene>
<dbReference type="EMBL" id="FRAD01000004">
    <property type="protein sequence ID" value="SHJ54006.1"/>
    <property type="molecule type" value="Genomic_DNA"/>
</dbReference>
<reference evidence="1 2" key="1">
    <citation type="submission" date="2016-11" db="EMBL/GenBank/DDBJ databases">
        <authorList>
            <person name="Jaros S."/>
            <person name="Januszkiewicz K."/>
            <person name="Wedrychowicz H."/>
        </authorList>
    </citation>
    <scope>NUCLEOTIDE SEQUENCE [LARGE SCALE GENOMIC DNA]</scope>
    <source>
        <strain evidence="1 2">DSM 3090</strain>
    </source>
</reference>
<organism evidence="1 2">
    <name type="scientific">Hathewaya proteolytica DSM 3090</name>
    <dbReference type="NCBI Taxonomy" id="1121331"/>
    <lineage>
        <taxon>Bacteria</taxon>
        <taxon>Bacillati</taxon>
        <taxon>Bacillota</taxon>
        <taxon>Clostridia</taxon>
        <taxon>Eubacteriales</taxon>
        <taxon>Clostridiaceae</taxon>
        <taxon>Hathewaya</taxon>
    </lineage>
</organism>
<dbReference type="AlphaFoldDB" id="A0A1M6K4W8"/>